<protein>
    <recommendedName>
        <fullName evidence="4">PROP1-like PPR domain-containing protein</fullName>
    </recommendedName>
</protein>
<dbReference type="PROSITE" id="PS51375">
    <property type="entry name" value="PPR"/>
    <property type="match status" value="2"/>
</dbReference>
<evidence type="ECO:0000259" key="4">
    <source>
        <dbReference type="Pfam" id="PF17177"/>
    </source>
</evidence>
<dbReference type="InterPro" id="IPR011990">
    <property type="entry name" value="TPR-like_helical_dom_sf"/>
</dbReference>
<dbReference type="NCBIfam" id="TIGR00756">
    <property type="entry name" value="PPR"/>
    <property type="match status" value="2"/>
</dbReference>
<dbReference type="InterPro" id="IPR033443">
    <property type="entry name" value="PROP1-like_PPR_dom"/>
</dbReference>
<dbReference type="Proteomes" id="UP000323506">
    <property type="component" value="Chromosome D03"/>
</dbReference>
<reference evidence="5 6" key="1">
    <citation type="submission" date="2019-06" db="EMBL/GenBank/DDBJ databases">
        <title>WGS assembly of Gossypium darwinii.</title>
        <authorList>
            <person name="Chen Z.J."/>
            <person name="Sreedasyam A."/>
            <person name="Ando A."/>
            <person name="Song Q."/>
            <person name="De L."/>
            <person name="Hulse-Kemp A."/>
            <person name="Ding M."/>
            <person name="Ye W."/>
            <person name="Kirkbride R."/>
            <person name="Jenkins J."/>
            <person name="Plott C."/>
            <person name="Lovell J."/>
            <person name="Lin Y.-M."/>
            <person name="Vaughn R."/>
            <person name="Liu B."/>
            <person name="Li W."/>
            <person name="Simpson S."/>
            <person name="Scheffler B."/>
            <person name="Saski C."/>
            <person name="Grover C."/>
            <person name="Hu G."/>
            <person name="Conover J."/>
            <person name="Carlson J."/>
            <person name="Shu S."/>
            <person name="Boston L."/>
            <person name="Williams M."/>
            <person name="Peterson D."/>
            <person name="Mcgee K."/>
            <person name="Jones D."/>
            <person name="Wendel J."/>
            <person name="Stelly D."/>
            <person name="Grimwood J."/>
            <person name="Schmutz J."/>
        </authorList>
    </citation>
    <scope>NUCLEOTIDE SEQUENCE [LARGE SCALE GENOMIC DNA]</scope>
    <source>
        <strain evidence="5">1808015.09</strain>
    </source>
</reference>
<gene>
    <name evidence="5" type="ORF">ES288_D03G128100v1</name>
</gene>
<dbReference type="Pfam" id="PF17177">
    <property type="entry name" value="PPR_long"/>
    <property type="match status" value="1"/>
</dbReference>
<dbReference type="EMBL" id="CM017703">
    <property type="protein sequence ID" value="TYG76627.1"/>
    <property type="molecule type" value="Genomic_DNA"/>
</dbReference>
<dbReference type="PANTHER" id="PTHR47874:SF4">
    <property type="entry name" value="EXPRESSED PROTEIN"/>
    <property type="match status" value="1"/>
</dbReference>
<feature type="repeat" description="PPR" evidence="3">
    <location>
        <begin position="220"/>
        <end position="254"/>
    </location>
</feature>
<proteinExistence type="inferred from homology"/>
<dbReference type="Gene3D" id="1.25.40.10">
    <property type="entry name" value="Tetratricopeptide repeat domain"/>
    <property type="match status" value="1"/>
</dbReference>
<organism evidence="5 6">
    <name type="scientific">Gossypium darwinii</name>
    <name type="common">Darwin's cotton</name>
    <name type="synonym">Gossypium barbadense var. darwinii</name>
    <dbReference type="NCBI Taxonomy" id="34276"/>
    <lineage>
        <taxon>Eukaryota</taxon>
        <taxon>Viridiplantae</taxon>
        <taxon>Streptophyta</taxon>
        <taxon>Embryophyta</taxon>
        <taxon>Tracheophyta</taxon>
        <taxon>Spermatophyta</taxon>
        <taxon>Magnoliopsida</taxon>
        <taxon>eudicotyledons</taxon>
        <taxon>Gunneridae</taxon>
        <taxon>Pentapetalae</taxon>
        <taxon>rosids</taxon>
        <taxon>malvids</taxon>
        <taxon>Malvales</taxon>
        <taxon>Malvaceae</taxon>
        <taxon>Malvoideae</taxon>
        <taxon>Gossypium</taxon>
    </lineage>
</organism>
<dbReference type="PANTHER" id="PTHR47874">
    <property type="entry name" value="EXPRESSED PROTEIN"/>
    <property type="match status" value="1"/>
</dbReference>
<comment type="similarity">
    <text evidence="1">Belongs to the PPR family. P subfamily.</text>
</comment>
<accession>A0A5D2D3W4</accession>
<dbReference type="AlphaFoldDB" id="A0A5D2D3W4"/>
<sequence>MKYFPRQTGGRTMAFLGKGFLRAVAKRGLSSQFVQTPFKSQRSLSSLDPLPNKLLQLPSALIKSTLDSATCFPQDNPHFSWDSLLACLPSLSSDKARLVLEWKLEKMLKGNERDYDQYLYLMSLCAKIRNASRAMHVFTSMEVHGIKPTTSLFNSLIHACLSSKDSITALSLFEIMQSSEDYKPNDETYETFIIGFSSLGNTDAMKSWYSAKKAAGYCATLQTYESLVSGCIKARDFNGADRFYDEIKSTGIMTSETILENLLEGFCRRRRFNQVKELSNLV</sequence>
<feature type="domain" description="PROP1-like PPR" evidence="4">
    <location>
        <begin position="112"/>
        <end position="265"/>
    </location>
</feature>
<feature type="repeat" description="PPR" evidence="3">
    <location>
        <begin position="114"/>
        <end position="148"/>
    </location>
</feature>
<dbReference type="InterPro" id="IPR002885">
    <property type="entry name" value="PPR_rpt"/>
</dbReference>
<name>A0A5D2D3W4_GOSDA</name>
<evidence type="ECO:0000256" key="2">
    <source>
        <dbReference type="ARBA" id="ARBA00022737"/>
    </source>
</evidence>
<evidence type="ECO:0000256" key="3">
    <source>
        <dbReference type="PROSITE-ProRule" id="PRU00708"/>
    </source>
</evidence>
<keyword evidence="2" id="KW-0677">Repeat</keyword>
<dbReference type="GO" id="GO:0003729">
    <property type="term" value="F:mRNA binding"/>
    <property type="evidence" value="ECO:0007669"/>
    <property type="project" value="InterPro"/>
</dbReference>
<keyword evidence="6" id="KW-1185">Reference proteome</keyword>
<evidence type="ECO:0000256" key="1">
    <source>
        <dbReference type="ARBA" id="ARBA00007626"/>
    </source>
</evidence>
<evidence type="ECO:0000313" key="6">
    <source>
        <dbReference type="Proteomes" id="UP000323506"/>
    </source>
</evidence>
<dbReference type="InterPro" id="IPR044179">
    <property type="entry name" value="PPR5-like"/>
</dbReference>
<evidence type="ECO:0000313" key="5">
    <source>
        <dbReference type="EMBL" id="TYG76627.1"/>
    </source>
</evidence>